<dbReference type="Proteomes" id="UP001143474">
    <property type="component" value="Unassembled WGS sequence"/>
</dbReference>
<accession>A0A9W6I1C0</accession>
<proteinExistence type="predicted"/>
<organism evidence="1 2">
    <name type="scientific">Streptosporangium carneum</name>
    <dbReference type="NCBI Taxonomy" id="47481"/>
    <lineage>
        <taxon>Bacteria</taxon>
        <taxon>Bacillati</taxon>
        <taxon>Actinomycetota</taxon>
        <taxon>Actinomycetes</taxon>
        <taxon>Streptosporangiales</taxon>
        <taxon>Streptosporangiaceae</taxon>
        <taxon>Streptosporangium</taxon>
    </lineage>
</organism>
<gene>
    <name evidence="1" type="ORF">GCM10017600_25610</name>
</gene>
<reference evidence="1" key="1">
    <citation type="journal article" date="2014" name="Int. J. Syst. Evol. Microbiol.">
        <title>Complete genome sequence of Corynebacterium casei LMG S-19264T (=DSM 44701T), isolated from a smear-ripened cheese.</title>
        <authorList>
            <consortium name="US DOE Joint Genome Institute (JGI-PGF)"/>
            <person name="Walter F."/>
            <person name="Albersmeier A."/>
            <person name="Kalinowski J."/>
            <person name="Ruckert C."/>
        </authorList>
    </citation>
    <scope>NUCLEOTIDE SEQUENCE</scope>
    <source>
        <strain evidence="1">VKM Ac-2007</strain>
    </source>
</reference>
<reference evidence="1" key="2">
    <citation type="submission" date="2023-01" db="EMBL/GenBank/DDBJ databases">
        <authorList>
            <person name="Sun Q."/>
            <person name="Evtushenko L."/>
        </authorList>
    </citation>
    <scope>NUCLEOTIDE SEQUENCE</scope>
    <source>
        <strain evidence="1">VKM Ac-2007</strain>
    </source>
</reference>
<evidence type="ECO:0000313" key="2">
    <source>
        <dbReference type="Proteomes" id="UP001143474"/>
    </source>
</evidence>
<sequence>MTSLAGSSAWSPPWAVWRCRSSRRCGRCPATTAQGRRGIEVRRYGDRPVWDEVVDAYFQWVNWGQPGRSRFGMTVTPDGQQVWLDEPSRTIG</sequence>
<dbReference type="AlphaFoldDB" id="A0A9W6I1C0"/>
<comment type="caution">
    <text evidence="1">The sequence shown here is derived from an EMBL/GenBank/DDBJ whole genome shotgun (WGS) entry which is preliminary data.</text>
</comment>
<protein>
    <submittedName>
        <fullName evidence="1">Uncharacterized protein</fullName>
    </submittedName>
</protein>
<keyword evidence="2" id="KW-1185">Reference proteome</keyword>
<dbReference type="RefSeq" id="WP_271217632.1">
    <property type="nucleotide sequence ID" value="NZ_BAAAVD010000004.1"/>
</dbReference>
<evidence type="ECO:0000313" key="1">
    <source>
        <dbReference type="EMBL" id="GLK09155.1"/>
    </source>
</evidence>
<dbReference type="EMBL" id="BSEV01000004">
    <property type="protein sequence ID" value="GLK09155.1"/>
    <property type="molecule type" value="Genomic_DNA"/>
</dbReference>
<name>A0A9W6I1C0_9ACTN</name>